<dbReference type="PANTHER" id="PTHR11161">
    <property type="entry name" value="O-ACYLTRANSFERASE"/>
    <property type="match status" value="1"/>
</dbReference>
<dbReference type="Proteomes" id="UP000054047">
    <property type="component" value="Unassembled WGS sequence"/>
</dbReference>
<feature type="domain" description="Nose resistant-to-fluoxetine protein N-terminal" evidence="1">
    <location>
        <begin position="44"/>
        <end position="159"/>
    </location>
</feature>
<protein>
    <recommendedName>
        <fullName evidence="1">Nose resistant-to-fluoxetine protein N-terminal domain-containing protein</fullName>
    </recommendedName>
</protein>
<dbReference type="PANTHER" id="PTHR11161:SF0">
    <property type="entry name" value="O-ACYLTRANSFERASE LIKE PROTEIN"/>
    <property type="match status" value="1"/>
</dbReference>
<proteinExistence type="predicted"/>
<organism evidence="2 3">
    <name type="scientific">Ancylostoma duodenale</name>
    <dbReference type="NCBI Taxonomy" id="51022"/>
    <lineage>
        <taxon>Eukaryota</taxon>
        <taxon>Metazoa</taxon>
        <taxon>Ecdysozoa</taxon>
        <taxon>Nematoda</taxon>
        <taxon>Chromadorea</taxon>
        <taxon>Rhabditida</taxon>
        <taxon>Rhabditina</taxon>
        <taxon>Rhabditomorpha</taxon>
        <taxon>Strongyloidea</taxon>
        <taxon>Ancylostomatidae</taxon>
        <taxon>Ancylostomatinae</taxon>
        <taxon>Ancylostoma</taxon>
    </lineage>
</organism>
<dbReference type="InterPro" id="IPR052728">
    <property type="entry name" value="O2_lipid_transport_reg"/>
</dbReference>
<dbReference type="SMART" id="SM00703">
    <property type="entry name" value="NRF"/>
    <property type="match status" value="1"/>
</dbReference>
<dbReference type="OrthoDB" id="207378at2759"/>
<evidence type="ECO:0000313" key="3">
    <source>
        <dbReference type="Proteomes" id="UP000054047"/>
    </source>
</evidence>
<reference evidence="2 3" key="1">
    <citation type="submission" date="2013-12" db="EMBL/GenBank/DDBJ databases">
        <title>Draft genome of the parsitic nematode Ancylostoma duodenale.</title>
        <authorList>
            <person name="Mitreva M."/>
        </authorList>
    </citation>
    <scope>NUCLEOTIDE SEQUENCE [LARGE SCALE GENOMIC DNA]</scope>
    <source>
        <strain evidence="2 3">Zhejiang</strain>
    </source>
</reference>
<name>A0A0C2GEL9_9BILA</name>
<keyword evidence="3" id="KW-1185">Reference proteome</keyword>
<gene>
    <name evidence="2" type="ORF">ANCDUO_14291</name>
</gene>
<dbReference type="AlphaFoldDB" id="A0A0C2GEL9"/>
<dbReference type="EMBL" id="KN737142">
    <property type="protein sequence ID" value="KIH55551.1"/>
    <property type="molecule type" value="Genomic_DNA"/>
</dbReference>
<dbReference type="InterPro" id="IPR006621">
    <property type="entry name" value="Nose-resist-to-fluoxetine_N"/>
</dbReference>
<sequence length="181" mass="19810">MKKLVKHFAAVDDFNGLTSSAVSNQCISDISIFVESLRTVYATLDKCRKQGGCTDAEKVILMENMFALKQIDSFGKVPPGLMELTIISSGSYRECTQVEAPYNTHYCYARALMENQTDNPVAELGIKVAVCMPTSCSEEDIPQMLGSIDFRGLATLNFVDAKCVPTKKLQGAPNREAPPSQ</sequence>
<evidence type="ECO:0000313" key="2">
    <source>
        <dbReference type="EMBL" id="KIH55551.1"/>
    </source>
</evidence>
<dbReference type="Pfam" id="PF20146">
    <property type="entry name" value="NRF"/>
    <property type="match status" value="1"/>
</dbReference>
<evidence type="ECO:0000259" key="1">
    <source>
        <dbReference type="SMART" id="SM00703"/>
    </source>
</evidence>
<accession>A0A0C2GEL9</accession>